<dbReference type="AlphaFoldDB" id="A0A1X0R1G1"/>
<dbReference type="Gene3D" id="3.30.420.10">
    <property type="entry name" value="Ribonuclease H-like superfamily/Ribonuclease H"/>
    <property type="match status" value="1"/>
</dbReference>
<accession>A0A1X0R1G1</accession>
<dbReference type="InterPro" id="IPR036397">
    <property type="entry name" value="RNaseH_sf"/>
</dbReference>
<evidence type="ECO:0000313" key="1">
    <source>
        <dbReference type="EMBL" id="ORE05867.1"/>
    </source>
</evidence>
<name>A0A1X0R1G1_RHIZD</name>
<gene>
    <name evidence="1" type="ORF">BCV72DRAFT_208449</name>
</gene>
<dbReference type="EMBL" id="KV921935">
    <property type="protein sequence ID" value="ORE05867.1"/>
    <property type="molecule type" value="Genomic_DNA"/>
</dbReference>
<dbReference type="Proteomes" id="UP000242414">
    <property type="component" value="Unassembled WGS sequence"/>
</dbReference>
<organism evidence="1">
    <name type="scientific">Rhizopus microsporus var. microsporus</name>
    <dbReference type="NCBI Taxonomy" id="86635"/>
    <lineage>
        <taxon>Eukaryota</taxon>
        <taxon>Fungi</taxon>
        <taxon>Fungi incertae sedis</taxon>
        <taxon>Mucoromycota</taxon>
        <taxon>Mucoromycotina</taxon>
        <taxon>Mucoromycetes</taxon>
        <taxon>Mucorales</taxon>
        <taxon>Mucorineae</taxon>
        <taxon>Rhizopodaceae</taxon>
        <taxon>Rhizopus</taxon>
    </lineage>
</organism>
<dbReference type="GO" id="GO:0003676">
    <property type="term" value="F:nucleic acid binding"/>
    <property type="evidence" value="ECO:0007669"/>
    <property type="project" value="InterPro"/>
</dbReference>
<reference evidence="1" key="1">
    <citation type="journal article" date="2016" name="Proc. Natl. Acad. Sci. U.S.A.">
        <title>Lipid metabolic changes in an early divergent fungus govern the establishment of a mutualistic symbiosis with endobacteria.</title>
        <authorList>
            <person name="Lastovetsky O.A."/>
            <person name="Gaspar M.L."/>
            <person name="Mondo S.J."/>
            <person name="LaButti K.M."/>
            <person name="Sandor L."/>
            <person name="Grigoriev I.V."/>
            <person name="Henry S.A."/>
            <person name="Pawlowska T.E."/>
        </authorList>
    </citation>
    <scope>NUCLEOTIDE SEQUENCE [LARGE SCALE GENOMIC DNA]</scope>
    <source>
        <strain evidence="1">ATCC 52814</strain>
    </source>
</reference>
<sequence>SQKKGTTTYHISFIRNVMDALDKPNKHAFYIVMDNYRIHHYQYVVDTIKSRGYKPLFMP</sequence>
<feature type="non-terminal residue" evidence="1">
    <location>
        <position position="1"/>
    </location>
</feature>
<protein>
    <recommendedName>
        <fullName evidence="2">Tc1-like transposase DDE domain-containing protein</fullName>
    </recommendedName>
</protein>
<evidence type="ECO:0008006" key="2">
    <source>
        <dbReference type="Google" id="ProtNLM"/>
    </source>
</evidence>
<proteinExistence type="predicted"/>
<dbReference type="VEuPathDB" id="FungiDB:BCV72DRAFT_208449"/>